<dbReference type="AlphaFoldDB" id="A0A8J4M4M5"/>
<accession>A0A8J4M4M5</accession>
<evidence type="ECO:0000313" key="3">
    <source>
        <dbReference type="Proteomes" id="UP000677918"/>
    </source>
</evidence>
<keyword evidence="3" id="KW-1185">Reference proteome</keyword>
<dbReference type="Proteomes" id="UP000677918">
    <property type="component" value="Unassembled WGS sequence"/>
</dbReference>
<evidence type="ECO:0000313" key="2">
    <source>
        <dbReference type="EMBL" id="GIQ71437.1"/>
    </source>
</evidence>
<evidence type="ECO:0000259" key="1">
    <source>
        <dbReference type="Pfam" id="PF06983"/>
    </source>
</evidence>
<dbReference type="PANTHER" id="PTHR33990:SF1">
    <property type="entry name" value="PROTEIN YJDN"/>
    <property type="match status" value="1"/>
</dbReference>
<dbReference type="Pfam" id="PF06983">
    <property type="entry name" value="3-dmu-9_3-mt"/>
    <property type="match status" value="1"/>
</dbReference>
<reference evidence="2" key="1">
    <citation type="submission" date="2021-04" db="EMBL/GenBank/DDBJ databases">
        <title>Draft genome sequence of Xylanibacillus composti strain K13.</title>
        <authorList>
            <person name="Uke A."/>
            <person name="Chhe C."/>
            <person name="Baramee S."/>
            <person name="Kosugi A."/>
        </authorList>
    </citation>
    <scope>NUCLEOTIDE SEQUENCE</scope>
    <source>
        <strain evidence="2">K13</strain>
    </source>
</reference>
<gene>
    <name evidence="2" type="ORF">XYCOK13_42610</name>
</gene>
<dbReference type="PANTHER" id="PTHR33990">
    <property type="entry name" value="PROTEIN YJDN-RELATED"/>
    <property type="match status" value="1"/>
</dbReference>
<proteinExistence type="predicted"/>
<dbReference type="InterPro" id="IPR028973">
    <property type="entry name" value="PhnB-like"/>
</dbReference>
<dbReference type="RefSeq" id="WP_213414230.1">
    <property type="nucleotide sequence ID" value="NZ_BOVK01000089.1"/>
</dbReference>
<organism evidence="2 3">
    <name type="scientific">Xylanibacillus composti</name>
    <dbReference type="NCBI Taxonomy" id="1572762"/>
    <lineage>
        <taxon>Bacteria</taxon>
        <taxon>Bacillati</taxon>
        <taxon>Bacillota</taxon>
        <taxon>Bacilli</taxon>
        <taxon>Bacillales</taxon>
        <taxon>Paenibacillaceae</taxon>
        <taxon>Xylanibacillus</taxon>
    </lineage>
</organism>
<dbReference type="SUPFAM" id="SSF54593">
    <property type="entry name" value="Glyoxalase/Bleomycin resistance protein/Dihydroxybiphenyl dioxygenase"/>
    <property type="match status" value="1"/>
</dbReference>
<feature type="domain" description="PhnB-like" evidence="1">
    <location>
        <begin position="10"/>
        <end position="127"/>
    </location>
</feature>
<dbReference type="Gene3D" id="3.10.180.10">
    <property type="entry name" value="2,3-Dihydroxybiphenyl 1,2-Dioxygenase, domain 1"/>
    <property type="match status" value="1"/>
</dbReference>
<protein>
    <recommendedName>
        <fullName evidence="1">PhnB-like domain-containing protein</fullName>
    </recommendedName>
</protein>
<dbReference type="EMBL" id="BOVK01000089">
    <property type="protein sequence ID" value="GIQ71437.1"/>
    <property type="molecule type" value="Genomic_DNA"/>
</dbReference>
<comment type="caution">
    <text evidence="2">The sequence shown here is derived from an EMBL/GenBank/DDBJ whole genome shotgun (WGS) entry which is preliminary data.</text>
</comment>
<dbReference type="CDD" id="cd06588">
    <property type="entry name" value="PhnB_like"/>
    <property type="match status" value="1"/>
</dbReference>
<dbReference type="InterPro" id="IPR029068">
    <property type="entry name" value="Glyas_Bleomycin-R_OHBP_Dase"/>
</dbReference>
<sequence>MGVLRPFLQSEDARTQAEFYIEALGGELVSVITFGQATGTDFSHKDKVMHLCVHVAGGNAIFMADSLVPYTPDSGIALNLTFKSVEEARDAFTKLAVGGHISESLELQPFGMYYGELIDRYGVSWMIAAEA</sequence>
<name>A0A8J4M4M5_9BACL</name>